<evidence type="ECO:0000256" key="3">
    <source>
        <dbReference type="ARBA" id="ARBA00022989"/>
    </source>
</evidence>
<keyword evidence="5 7" id="KW-0456">Lyase</keyword>
<accession>A0A2T2WPN8</accession>
<evidence type="ECO:0000256" key="6">
    <source>
        <dbReference type="ARBA" id="ARBA00023316"/>
    </source>
</evidence>
<keyword evidence="3 7" id="KW-1133">Transmembrane helix</keyword>
<dbReference type="PANTHER" id="PTHR30518">
    <property type="entry name" value="ENDOLYTIC MUREIN TRANSGLYCOSYLASE"/>
    <property type="match status" value="1"/>
</dbReference>
<comment type="caution">
    <text evidence="8">The sequence shown here is derived from an EMBL/GenBank/DDBJ whole genome shotgun (WGS) entry which is preliminary data.</text>
</comment>
<keyword evidence="1 7" id="KW-1003">Cell membrane</keyword>
<dbReference type="GO" id="GO:0071555">
    <property type="term" value="P:cell wall organization"/>
    <property type="evidence" value="ECO:0007669"/>
    <property type="project" value="UniProtKB-KW"/>
</dbReference>
<name>A0A2T2WPN8_9FIRM</name>
<dbReference type="GO" id="GO:0005886">
    <property type="term" value="C:plasma membrane"/>
    <property type="evidence" value="ECO:0007669"/>
    <property type="project" value="UniProtKB-SubCell"/>
</dbReference>
<dbReference type="Proteomes" id="UP000241848">
    <property type="component" value="Unassembled WGS sequence"/>
</dbReference>
<comment type="subcellular location">
    <subcellularLocation>
        <location evidence="7">Cell membrane</location>
        <topology evidence="7">Single-pass membrane protein</topology>
    </subcellularLocation>
</comment>
<reference evidence="8 9" key="1">
    <citation type="journal article" date="2014" name="BMC Genomics">
        <title>Comparison of environmental and isolate Sulfobacillus genomes reveals diverse carbon, sulfur, nitrogen, and hydrogen metabolisms.</title>
        <authorList>
            <person name="Justice N.B."/>
            <person name="Norman A."/>
            <person name="Brown C.T."/>
            <person name="Singh A."/>
            <person name="Thomas B.C."/>
            <person name="Banfield J.F."/>
        </authorList>
    </citation>
    <scope>NUCLEOTIDE SEQUENCE [LARGE SCALE GENOMIC DNA]</scope>
    <source>
        <strain evidence="8">AMDSBA3</strain>
    </source>
</reference>
<comment type="function">
    <text evidence="7">Functions as a peptidoglycan terminase that cleaves nascent peptidoglycan strands endolytically to terminate their elongation.</text>
</comment>
<feature type="transmembrane region" description="Helical" evidence="7">
    <location>
        <begin position="12"/>
        <end position="34"/>
    </location>
</feature>
<dbReference type="GO" id="GO:0008932">
    <property type="term" value="F:lytic endotransglycosylase activity"/>
    <property type="evidence" value="ECO:0007669"/>
    <property type="project" value="UniProtKB-UniRule"/>
</dbReference>
<keyword evidence="6 7" id="KW-0961">Cell wall biogenesis/degradation</keyword>
<evidence type="ECO:0000256" key="4">
    <source>
        <dbReference type="ARBA" id="ARBA00023136"/>
    </source>
</evidence>
<dbReference type="Gene3D" id="3.30.1490.480">
    <property type="entry name" value="Endolytic murein transglycosylase"/>
    <property type="match status" value="1"/>
</dbReference>
<evidence type="ECO:0000313" key="8">
    <source>
        <dbReference type="EMBL" id="PSR24196.1"/>
    </source>
</evidence>
<dbReference type="Pfam" id="PF02618">
    <property type="entry name" value="YceG"/>
    <property type="match status" value="1"/>
</dbReference>
<dbReference type="AlphaFoldDB" id="A0A2T2WPN8"/>
<keyword evidence="2 7" id="KW-0812">Transmembrane</keyword>
<dbReference type="EC" id="4.2.2.29" evidence="7"/>
<organism evidence="8 9">
    <name type="scientific">Sulfobacillus acidophilus</name>
    <dbReference type="NCBI Taxonomy" id="53633"/>
    <lineage>
        <taxon>Bacteria</taxon>
        <taxon>Bacillati</taxon>
        <taxon>Bacillota</taxon>
        <taxon>Clostridia</taxon>
        <taxon>Eubacteriales</taxon>
        <taxon>Clostridiales Family XVII. Incertae Sedis</taxon>
        <taxon>Sulfobacillus</taxon>
    </lineage>
</organism>
<dbReference type="CDD" id="cd08010">
    <property type="entry name" value="MltG_like"/>
    <property type="match status" value="1"/>
</dbReference>
<comment type="catalytic activity">
    <reaction evidence="7">
        <text>a peptidoglycan chain = a peptidoglycan chain with N-acetyl-1,6-anhydromuramyl-[peptide] at the reducing end + a peptidoglycan chain with N-acetylglucosamine at the non-reducing end.</text>
        <dbReference type="EC" id="4.2.2.29"/>
    </reaction>
</comment>
<keyword evidence="4 7" id="KW-0472">Membrane</keyword>
<evidence type="ECO:0000256" key="2">
    <source>
        <dbReference type="ARBA" id="ARBA00022692"/>
    </source>
</evidence>
<dbReference type="EMBL" id="PXYV01000001">
    <property type="protein sequence ID" value="PSR24196.1"/>
    <property type="molecule type" value="Genomic_DNA"/>
</dbReference>
<evidence type="ECO:0000256" key="7">
    <source>
        <dbReference type="HAMAP-Rule" id="MF_02065"/>
    </source>
</evidence>
<protein>
    <recommendedName>
        <fullName evidence="7">Endolytic murein transglycosylase</fullName>
        <ecNumber evidence="7">4.2.2.29</ecNumber>
    </recommendedName>
    <alternativeName>
        <fullName evidence="7">Peptidoglycan lytic transglycosylase</fullName>
    </alternativeName>
    <alternativeName>
        <fullName evidence="7">Peptidoglycan polymerization terminase</fullName>
    </alternativeName>
</protein>
<dbReference type="PANTHER" id="PTHR30518:SF2">
    <property type="entry name" value="ENDOLYTIC MUREIN TRANSGLYCOSYLASE"/>
    <property type="match status" value="1"/>
</dbReference>
<evidence type="ECO:0000313" key="9">
    <source>
        <dbReference type="Proteomes" id="UP000241848"/>
    </source>
</evidence>
<gene>
    <name evidence="7 8" type="primary">mltG</name>
    <name evidence="8" type="ORF">C7B45_00445</name>
</gene>
<evidence type="ECO:0000256" key="1">
    <source>
        <dbReference type="ARBA" id="ARBA00022475"/>
    </source>
</evidence>
<sequence>MHSEPAWWKRRWLWRGAVALGTALFVVAYVIWLFQPANSHARATKEVRVSVGQTASDVAANLQRRGIIRSAWAFELLSRYDGVATHLTAGVYRLSPAQSLSSILTAMRAGDVVTIKVAVPEGFTVHQIVERLIHDHIGTWAQYRRLQQHPLKGMPSPRPGVRDPWEGYLFPATYAFAPGTTARQAVVTMWQTFHQRVVVDLYDRSHTPLTLVQWVTLASIVQQEAKESSQGPKVAAVFLNRLKLGMPFQSDATVRYALGKSVPNGLTLKDLTVASPYNTYIHKGFPPGPIANPGLAMLKAALHPASVPYLYFVSLRSGRLLFATTLAQHDADIAYAKKHPNA</sequence>
<comment type="similarity">
    <text evidence="7">Belongs to the transglycosylase MltG family.</text>
</comment>
<feature type="site" description="Important for catalytic activity" evidence="7">
    <location>
        <position position="224"/>
    </location>
</feature>
<dbReference type="HAMAP" id="MF_02065">
    <property type="entry name" value="MltG"/>
    <property type="match status" value="1"/>
</dbReference>
<dbReference type="NCBIfam" id="TIGR00247">
    <property type="entry name" value="endolytic transglycosylase MltG"/>
    <property type="match status" value="1"/>
</dbReference>
<dbReference type="InterPro" id="IPR003770">
    <property type="entry name" value="MLTG-like"/>
</dbReference>
<proteinExistence type="inferred from homology"/>
<dbReference type="GO" id="GO:0009252">
    <property type="term" value="P:peptidoglycan biosynthetic process"/>
    <property type="evidence" value="ECO:0007669"/>
    <property type="project" value="UniProtKB-UniRule"/>
</dbReference>
<evidence type="ECO:0000256" key="5">
    <source>
        <dbReference type="ARBA" id="ARBA00023239"/>
    </source>
</evidence>